<dbReference type="AlphaFoldDB" id="A0A4V2XZU0"/>
<evidence type="ECO:0000313" key="3">
    <source>
        <dbReference type="Proteomes" id="UP000295345"/>
    </source>
</evidence>
<feature type="signal peptide" evidence="1">
    <location>
        <begin position="1"/>
        <end position="31"/>
    </location>
</feature>
<accession>A0A4V2XZU0</accession>
<keyword evidence="1" id="KW-0732">Signal</keyword>
<protein>
    <recommendedName>
        <fullName evidence="4">Secreted protein</fullName>
    </recommendedName>
</protein>
<sequence length="140" mass="14346">MTNPLRHRMAKAALLLAATAAPVAAAGQASAAGPVLDPNVNGLGSATELLAMDEQTVNEAATTLNELATPTVERLVGPVVMEAMPVLMPVVRDLAESAAQDGPPLVEDAVTTVTGQPPTTEQFLANVPTVDDKVNDISLL</sequence>
<dbReference type="Proteomes" id="UP000295345">
    <property type="component" value="Unassembled WGS sequence"/>
</dbReference>
<evidence type="ECO:0000313" key="2">
    <source>
        <dbReference type="EMBL" id="TDC62255.1"/>
    </source>
</evidence>
<dbReference type="RefSeq" id="WP_132822094.1">
    <property type="nucleotide sequence ID" value="NZ_SMKI01000668.1"/>
</dbReference>
<name>A0A4V2XZU0_9ACTN</name>
<evidence type="ECO:0008006" key="4">
    <source>
        <dbReference type="Google" id="ProtNLM"/>
    </source>
</evidence>
<evidence type="ECO:0000256" key="1">
    <source>
        <dbReference type="SAM" id="SignalP"/>
    </source>
</evidence>
<feature type="chain" id="PRO_5020462072" description="Secreted protein" evidence="1">
    <location>
        <begin position="32"/>
        <end position="140"/>
    </location>
</feature>
<organism evidence="2 3">
    <name type="scientific">Streptomyces hainanensis</name>
    <dbReference type="NCBI Taxonomy" id="402648"/>
    <lineage>
        <taxon>Bacteria</taxon>
        <taxon>Bacillati</taxon>
        <taxon>Actinomycetota</taxon>
        <taxon>Actinomycetes</taxon>
        <taxon>Kitasatosporales</taxon>
        <taxon>Streptomycetaceae</taxon>
        <taxon>Streptomyces</taxon>
    </lineage>
</organism>
<keyword evidence="3" id="KW-1185">Reference proteome</keyword>
<reference evidence="2 3" key="1">
    <citation type="submission" date="2019-03" db="EMBL/GenBank/DDBJ databases">
        <title>Draft genome sequences of novel Actinobacteria.</title>
        <authorList>
            <person name="Sahin N."/>
            <person name="Ay H."/>
            <person name="Saygin H."/>
        </authorList>
    </citation>
    <scope>NUCLEOTIDE SEQUENCE [LARGE SCALE GENOMIC DNA]</scope>
    <source>
        <strain evidence="2 3">DSM 41900</strain>
    </source>
</reference>
<proteinExistence type="predicted"/>
<gene>
    <name evidence="2" type="ORF">E1283_34385</name>
</gene>
<comment type="caution">
    <text evidence="2">The sequence shown here is derived from an EMBL/GenBank/DDBJ whole genome shotgun (WGS) entry which is preliminary data.</text>
</comment>
<dbReference type="EMBL" id="SMKI01000668">
    <property type="protein sequence ID" value="TDC62255.1"/>
    <property type="molecule type" value="Genomic_DNA"/>
</dbReference>